<dbReference type="PANTHER" id="PTHR45653:SF12">
    <property type="entry name" value="SPONGE, ISOFORM E"/>
    <property type="match status" value="1"/>
</dbReference>
<dbReference type="STRING" id="299467.A0A443SER3"/>
<dbReference type="PANTHER" id="PTHR45653">
    <property type="entry name" value="DEDICATOR OF CYTOKINESIS"/>
    <property type="match status" value="1"/>
</dbReference>
<dbReference type="InterPro" id="IPR032376">
    <property type="entry name" value="DOCK_N"/>
</dbReference>
<dbReference type="SMART" id="SM00326">
    <property type="entry name" value="SH3"/>
    <property type="match status" value="1"/>
</dbReference>
<dbReference type="Gene3D" id="2.30.30.40">
    <property type="entry name" value="SH3 Domains"/>
    <property type="match status" value="1"/>
</dbReference>
<dbReference type="Gene3D" id="1.20.1270.350">
    <property type="entry name" value="Dedicator of cytokinesis N-terminal subdomain"/>
    <property type="match status" value="1"/>
</dbReference>
<reference evidence="10 11" key="1">
    <citation type="journal article" date="2018" name="Gigascience">
        <title>Genomes of trombidid mites reveal novel predicted allergens and laterally-transferred genes associated with secondary metabolism.</title>
        <authorList>
            <person name="Dong X."/>
            <person name="Chaisiri K."/>
            <person name="Xia D."/>
            <person name="Armstrong S.D."/>
            <person name="Fang Y."/>
            <person name="Donnelly M.J."/>
            <person name="Kadowaki T."/>
            <person name="McGarry J.W."/>
            <person name="Darby A.C."/>
            <person name="Makepeace B.L."/>
        </authorList>
    </citation>
    <scope>NUCLEOTIDE SEQUENCE [LARGE SCALE GENOMIC DNA]</scope>
    <source>
        <strain evidence="10">UoL-UT</strain>
    </source>
</reference>
<dbReference type="VEuPathDB" id="VectorBase:LDEU006039"/>
<keyword evidence="2 5" id="KW-0728">SH3 domain</keyword>
<dbReference type="InterPro" id="IPR001452">
    <property type="entry name" value="SH3_domain"/>
</dbReference>
<dbReference type="InterPro" id="IPR042455">
    <property type="entry name" value="DOCK_N_sub1"/>
</dbReference>
<dbReference type="InterPro" id="IPR056372">
    <property type="entry name" value="TPR_DOCK"/>
</dbReference>
<dbReference type="Gene3D" id="2.60.40.150">
    <property type="entry name" value="C2 domain"/>
    <property type="match status" value="1"/>
</dbReference>
<dbReference type="GO" id="GO:0007264">
    <property type="term" value="P:small GTPase-mediated signal transduction"/>
    <property type="evidence" value="ECO:0007669"/>
    <property type="project" value="InterPro"/>
</dbReference>
<dbReference type="GO" id="GO:0005737">
    <property type="term" value="C:cytoplasm"/>
    <property type="evidence" value="ECO:0007669"/>
    <property type="project" value="UniProtKB-SubCell"/>
</dbReference>
<evidence type="ECO:0000313" key="10">
    <source>
        <dbReference type="EMBL" id="RWS26001.1"/>
    </source>
</evidence>
<evidence type="ECO:0000256" key="5">
    <source>
        <dbReference type="PROSITE-ProRule" id="PRU00192"/>
    </source>
</evidence>
<dbReference type="Pfam" id="PF16172">
    <property type="entry name" value="DOCK_N"/>
    <property type="match status" value="1"/>
</dbReference>
<feature type="domain" description="C2 DOCK-type" evidence="8">
    <location>
        <begin position="455"/>
        <end position="641"/>
    </location>
</feature>
<dbReference type="EMBL" id="NCKV01003161">
    <property type="protein sequence ID" value="RWS26001.1"/>
    <property type="molecule type" value="Genomic_DNA"/>
</dbReference>
<dbReference type="PROSITE" id="PS51650">
    <property type="entry name" value="C2_DOCK"/>
    <property type="match status" value="1"/>
</dbReference>
<dbReference type="SUPFAM" id="SSF50044">
    <property type="entry name" value="SH3-domain"/>
    <property type="match status" value="1"/>
</dbReference>
<evidence type="ECO:0000259" key="7">
    <source>
        <dbReference type="PROSITE" id="PS50002"/>
    </source>
</evidence>
<dbReference type="Pfam" id="PF14429">
    <property type="entry name" value="DOCK-C2"/>
    <property type="match status" value="1"/>
</dbReference>
<dbReference type="InterPro" id="IPR035892">
    <property type="entry name" value="C2_domain_sf"/>
</dbReference>
<comment type="subcellular location">
    <subcellularLocation>
        <location evidence="1">Cytoplasm</location>
    </subcellularLocation>
</comment>
<gene>
    <name evidence="10" type="ORF">B4U80_11438</name>
</gene>
<dbReference type="Pfam" id="PF23554">
    <property type="entry name" value="TPR_DOCK"/>
    <property type="match status" value="1"/>
</dbReference>
<organism evidence="10 11">
    <name type="scientific">Leptotrombidium deliense</name>
    <dbReference type="NCBI Taxonomy" id="299467"/>
    <lineage>
        <taxon>Eukaryota</taxon>
        <taxon>Metazoa</taxon>
        <taxon>Ecdysozoa</taxon>
        <taxon>Arthropoda</taxon>
        <taxon>Chelicerata</taxon>
        <taxon>Arachnida</taxon>
        <taxon>Acari</taxon>
        <taxon>Acariformes</taxon>
        <taxon>Trombidiformes</taxon>
        <taxon>Prostigmata</taxon>
        <taxon>Anystina</taxon>
        <taxon>Parasitengona</taxon>
        <taxon>Trombiculoidea</taxon>
        <taxon>Trombiculidae</taxon>
        <taxon>Leptotrombidium</taxon>
    </lineage>
</organism>
<sequence>MRDNNSNDKEKEKVRWHVTKAKKYGVVMLEATIYMLFNFKSDSQLCLCLEIGETVQIIEECGGWFRGFSTRNRTKKGIFPANFIALKPCKLENEGYFENVLPLEDPVSREVVTCLREWHLIWRNELYIKRKNEMFERIHSTMIELIEMRRQLITGTLTVDQIKELRLRLTAKIDLGNRQLGLDVVPRIDGDIVDPETISPLKLYHIHYNSSDGHETSSRNSNSSNNSSNIGLYSYFFYLHVRDVSLSVSNPEDNFLISFSLYNYSNNCIVSEKFVARINGNHCDVQKLNLSTVFTDLGGDDISRDLYVLIQVYRCGKMLIAESKSSSKYSASTLPSMVTSNSSVALPFRYKRPYGSAVMGLSEVLKSDGAEHDFTVKLFSSSNESDFHQIHEMLLRKQTNKLTQIQNSSIMMTLKLLSGSNSDKVVLENPLIFKNVTCLTGKRGFPDIIMPGNVRNDLYLNLESGEFEKGGKSIPKNIEATVTLYGSDGVPIKNSISFGAGIEPVTHYTSVVLYHNNNPRWMESLKILFPLEVFDVNAHIRLEFRHCSTKESNNHQKEKKFLGFSFIPLSDEQGTIIRDGSHEVYIYKCTDVAEARSKLTDPSSYLLLPFGPKDERKNLQTSSPLLTRSTKESVHIRSLLCSTKLTQNGDLLSLLKWRANPETVSDALSKVNRLNGEEIVKFLQDILDALFSMFSTHDGNPTHYTGSVYKALIHIFCVLEDPKYEHFKPVLDTYIDDHFAAALVYKGLLHSVRQCADLIQDHSSQEKIQRCFRSLKWLFKFIVQSRILFARATGDSNEDLFRQDLFALFTSFNRMLAINFDPALVHSQVRFVENFSSIYDQLLRVLMPMDLVRVIKVTINSLPLGGTSHSCPKLTTSKLRCIHDTIQNVTLLRDPEARHELIDIFCRHLKEHINKQQELKLCSMIITDMLIFLHNEKMNIATGSASGIGTIARDIELIVLCLFESLVCVIIELSANTYTNPVAAHLLHTFVSSLTTLLRLMDDSHFKQLLSVKSRREKRELLLQVFYVFKKIFEPNLFPCDWMVIRMINNHIILCSLQEFSIHLTSDFLGNANNLFDVQLWSSYFNLSVSFLTQSALQLETFSETKREAILDKYGDMRVLMGFQILAMWEKLGDAKINFIPSMVAPFLEVTLVPENELRKATLPIFYDMIDSEYKSNGTFKQVESNLIDKLDILVSENKGDDDFRQLFNTILLEKVKQESPVWMDQGIHMIHSMTKLLELLLDYRYVMNGEENRDKRMSCTVNLLKFYKNEINRKEMYIRYIYKLYDLHLPADNFTEAAFTLKLHSELLDWSW</sequence>
<evidence type="ECO:0000256" key="1">
    <source>
        <dbReference type="ARBA" id="ARBA00004496"/>
    </source>
</evidence>
<dbReference type="GO" id="GO:0005085">
    <property type="term" value="F:guanyl-nucleotide exchange factor activity"/>
    <property type="evidence" value="ECO:0007669"/>
    <property type="project" value="InterPro"/>
</dbReference>
<dbReference type="PROSITE" id="PS51651">
    <property type="entry name" value="DOCKER"/>
    <property type="match status" value="1"/>
</dbReference>
<dbReference type="CDD" id="cd11872">
    <property type="entry name" value="SH3_DOCK_AB"/>
    <property type="match status" value="1"/>
</dbReference>
<dbReference type="InterPro" id="IPR026791">
    <property type="entry name" value="DOCK"/>
</dbReference>
<dbReference type="Proteomes" id="UP000288716">
    <property type="component" value="Unassembled WGS sequence"/>
</dbReference>
<dbReference type="Gene3D" id="1.25.40.410">
    <property type="match status" value="1"/>
</dbReference>
<protein>
    <submittedName>
        <fullName evidence="10">Dedicator of cytokinesis protein 3-like isoform X2</fullName>
    </submittedName>
</protein>
<dbReference type="InterPro" id="IPR036028">
    <property type="entry name" value="SH3-like_dom_sf"/>
</dbReference>
<dbReference type="InterPro" id="IPR043161">
    <property type="entry name" value="DOCK_C_lobe_A"/>
</dbReference>
<keyword evidence="3" id="KW-0963">Cytoplasm</keyword>
<dbReference type="InterPro" id="IPR027007">
    <property type="entry name" value="C2_DOCK-type_domain"/>
</dbReference>
<evidence type="ECO:0000256" key="3">
    <source>
        <dbReference type="ARBA" id="ARBA00022490"/>
    </source>
</evidence>
<dbReference type="PROSITE" id="PS50002">
    <property type="entry name" value="SH3"/>
    <property type="match status" value="1"/>
</dbReference>
<feature type="domain" description="SH3" evidence="7">
    <location>
        <begin position="28"/>
        <end position="89"/>
    </location>
</feature>
<comment type="similarity">
    <text evidence="6">Belongs to the DOCK family.</text>
</comment>
<dbReference type="GO" id="GO:0005886">
    <property type="term" value="C:plasma membrane"/>
    <property type="evidence" value="ECO:0007669"/>
    <property type="project" value="TreeGrafter"/>
</dbReference>
<dbReference type="InterPro" id="IPR027357">
    <property type="entry name" value="DOCKER_dom"/>
</dbReference>
<evidence type="ECO:0000256" key="2">
    <source>
        <dbReference type="ARBA" id="ARBA00022443"/>
    </source>
</evidence>
<evidence type="ECO:0000256" key="6">
    <source>
        <dbReference type="PROSITE-ProRule" id="PRU00983"/>
    </source>
</evidence>
<keyword evidence="11" id="KW-1185">Reference proteome</keyword>
<evidence type="ECO:0000313" key="11">
    <source>
        <dbReference type="Proteomes" id="UP000288716"/>
    </source>
</evidence>
<keyword evidence="4" id="KW-0597">Phosphoprotein</keyword>
<evidence type="ECO:0000259" key="9">
    <source>
        <dbReference type="PROSITE" id="PS51651"/>
    </source>
</evidence>
<proteinExistence type="inferred from homology"/>
<evidence type="ECO:0000256" key="4">
    <source>
        <dbReference type="ARBA" id="ARBA00022553"/>
    </source>
</evidence>
<dbReference type="OrthoDB" id="18896at2759"/>
<feature type="domain" description="DOCKER" evidence="9">
    <location>
        <begin position="1269"/>
        <end position="1313"/>
    </location>
</feature>
<evidence type="ECO:0000259" key="8">
    <source>
        <dbReference type="PROSITE" id="PS51650"/>
    </source>
</evidence>
<dbReference type="FunFam" id="2.60.40.150:FF:000045">
    <property type="entry name" value="Dedicator of cytokinesis protein 4"/>
    <property type="match status" value="1"/>
</dbReference>
<feature type="non-terminal residue" evidence="10">
    <location>
        <position position="1313"/>
    </location>
</feature>
<dbReference type="GO" id="GO:0031267">
    <property type="term" value="F:small GTPase binding"/>
    <property type="evidence" value="ECO:0007669"/>
    <property type="project" value="TreeGrafter"/>
</dbReference>
<accession>A0A443SER3</accession>
<name>A0A443SER3_9ACAR</name>
<comment type="caution">
    <text evidence="10">The sequence shown here is derived from an EMBL/GenBank/DDBJ whole genome shotgun (WGS) entry which is preliminary data.</text>
</comment>